<name>A0A820NCX3_9BILA</name>
<dbReference type="Proteomes" id="UP000663844">
    <property type="component" value="Unassembled WGS sequence"/>
</dbReference>
<dbReference type="EMBL" id="CAJOAZ010024659">
    <property type="protein sequence ID" value="CAF4386520.1"/>
    <property type="molecule type" value="Genomic_DNA"/>
</dbReference>
<proteinExistence type="predicted"/>
<dbReference type="AlphaFoldDB" id="A0A820NCX3"/>
<evidence type="ECO:0000313" key="1">
    <source>
        <dbReference type="EMBL" id="CAF4386520.1"/>
    </source>
</evidence>
<sequence>MEPVARRFSIYLNPKPY</sequence>
<accession>A0A820NCX3</accession>
<evidence type="ECO:0000313" key="2">
    <source>
        <dbReference type="Proteomes" id="UP000663844"/>
    </source>
</evidence>
<reference evidence="1" key="1">
    <citation type="submission" date="2021-02" db="EMBL/GenBank/DDBJ databases">
        <authorList>
            <person name="Nowell W R."/>
        </authorList>
    </citation>
    <scope>NUCLEOTIDE SEQUENCE</scope>
</reference>
<comment type="caution">
    <text evidence="1">The sequence shown here is derived from an EMBL/GenBank/DDBJ whole genome shotgun (WGS) entry which is preliminary data.</text>
</comment>
<organism evidence="1 2">
    <name type="scientific">Adineta steineri</name>
    <dbReference type="NCBI Taxonomy" id="433720"/>
    <lineage>
        <taxon>Eukaryota</taxon>
        <taxon>Metazoa</taxon>
        <taxon>Spiralia</taxon>
        <taxon>Gnathifera</taxon>
        <taxon>Rotifera</taxon>
        <taxon>Eurotatoria</taxon>
        <taxon>Bdelloidea</taxon>
        <taxon>Adinetida</taxon>
        <taxon>Adinetidae</taxon>
        <taxon>Adineta</taxon>
    </lineage>
</organism>
<protein>
    <submittedName>
        <fullName evidence="1">Uncharacterized protein</fullName>
    </submittedName>
</protein>
<feature type="non-terminal residue" evidence="1">
    <location>
        <position position="17"/>
    </location>
</feature>
<gene>
    <name evidence="1" type="ORF">OXD698_LOCUS50657</name>
</gene>